<feature type="transmembrane region" description="Helical" evidence="1">
    <location>
        <begin position="169"/>
        <end position="189"/>
    </location>
</feature>
<evidence type="ECO:0000256" key="1">
    <source>
        <dbReference type="SAM" id="Phobius"/>
    </source>
</evidence>
<proteinExistence type="predicted"/>
<evidence type="ECO:0008006" key="4">
    <source>
        <dbReference type="Google" id="ProtNLM"/>
    </source>
</evidence>
<evidence type="ECO:0000313" key="2">
    <source>
        <dbReference type="EMBL" id="TFK91576.1"/>
    </source>
</evidence>
<keyword evidence="1" id="KW-1133">Transmembrane helix</keyword>
<sequence length="337" mass="36401">MSSTINLTSARMSYAAAVVGCTTYGIYFVLAVICIHFLLKRRLETRSQKIILGYTVLMLIVTTIYFIAASVWSEVEFVESTVDISVFDTLLDSRLTILKDTAYTFNIWLADSLLMYRVFIVWGGYVPVVILPGCLWVGTVSTGIGLLVSTARPLANLNQATVINYETAFYSLTVSHNIICTLFIAGRIWHQQRVMSVLGSSGMWTYNAIIAVIVESAALYSLCGIIYIPLVVRMLPLQFPITAVIGSLTSIAPNLIILRMALGTAVTSQSTAGPAMAFKLSTFRSTVASTGETTAVSNAFGSRSTIPLSGVTPIWPADGKEGSLHATDGASFAKETV</sequence>
<protein>
    <recommendedName>
        <fullName evidence="4">Family A G protein-coupled receptor-like protein</fullName>
    </recommendedName>
</protein>
<keyword evidence="1" id="KW-0472">Membrane</keyword>
<dbReference type="EMBL" id="ML211017">
    <property type="protein sequence ID" value="TFK91576.1"/>
    <property type="molecule type" value="Genomic_DNA"/>
</dbReference>
<feature type="transmembrane region" description="Helical" evidence="1">
    <location>
        <begin position="51"/>
        <end position="72"/>
    </location>
</feature>
<organism evidence="2 3">
    <name type="scientific">Polyporus arcularius HHB13444</name>
    <dbReference type="NCBI Taxonomy" id="1314778"/>
    <lineage>
        <taxon>Eukaryota</taxon>
        <taxon>Fungi</taxon>
        <taxon>Dikarya</taxon>
        <taxon>Basidiomycota</taxon>
        <taxon>Agaricomycotina</taxon>
        <taxon>Agaricomycetes</taxon>
        <taxon>Polyporales</taxon>
        <taxon>Polyporaceae</taxon>
        <taxon>Polyporus</taxon>
    </lineage>
</organism>
<keyword evidence="3" id="KW-1185">Reference proteome</keyword>
<dbReference type="Proteomes" id="UP000308197">
    <property type="component" value="Unassembled WGS sequence"/>
</dbReference>
<reference evidence="2 3" key="1">
    <citation type="journal article" date="2019" name="Nat. Ecol. Evol.">
        <title>Megaphylogeny resolves global patterns of mushroom evolution.</title>
        <authorList>
            <person name="Varga T."/>
            <person name="Krizsan K."/>
            <person name="Foldi C."/>
            <person name="Dima B."/>
            <person name="Sanchez-Garcia M."/>
            <person name="Sanchez-Ramirez S."/>
            <person name="Szollosi G.J."/>
            <person name="Szarkandi J.G."/>
            <person name="Papp V."/>
            <person name="Albert L."/>
            <person name="Andreopoulos W."/>
            <person name="Angelini C."/>
            <person name="Antonin V."/>
            <person name="Barry K.W."/>
            <person name="Bougher N.L."/>
            <person name="Buchanan P."/>
            <person name="Buyck B."/>
            <person name="Bense V."/>
            <person name="Catcheside P."/>
            <person name="Chovatia M."/>
            <person name="Cooper J."/>
            <person name="Damon W."/>
            <person name="Desjardin D."/>
            <person name="Finy P."/>
            <person name="Geml J."/>
            <person name="Haridas S."/>
            <person name="Hughes K."/>
            <person name="Justo A."/>
            <person name="Karasinski D."/>
            <person name="Kautmanova I."/>
            <person name="Kiss B."/>
            <person name="Kocsube S."/>
            <person name="Kotiranta H."/>
            <person name="LaButti K.M."/>
            <person name="Lechner B.E."/>
            <person name="Liimatainen K."/>
            <person name="Lipzen A."/>
            <person name="Lukacs Z."/>
            <person name="Mihaltcheva S."/>
            <person name="Morgado L.N."/>
            <person name="Niskanen T."/>
            <person name="Noordeloos M.E."/>
            <person name="Ohm R.A."/>
            <person name="Ortiz-Santana B."/>
            <person name="Ovrebo C."/>
            <person name="Racz N."/>
            <person name="Riley R."/>
            <person name="Savchenko A."/>
            <person name="Shiryaev A."/>
            <person name="Soop K."/>
            <person name="Spirin V."/>
            <person name="Szebenyi C."/>
            <person name="Tomsovsky M."/>
            <person name="Tulloss R.E."/>
            <person name="Uehling J."/>
            <person name="Grigoriev I.V."/>
            <person name="Vagvolgyi C."/>
            <person name="Papp T."/>
            <person name="Martin F.M."/>
            <person name="Miettinen O."/>
            <person name="Hibbett D.S."/>
            <person name="Nagy L.G."/>
        </authorList>
    </citation>
    <scope>NUCLEOTIDE SEQUENCE [LARGE SCALE GENOMIC DNA]</scope>
    <source>
        <strain evidence="2 3">HHB13444</strain>
    </source>
</reference>
<keyword evidence="1" id="KW-0812">Transmembrane</keyword>
<evidence type="ECO:0000313" key="3">
    <source>
        <dbReference type="Proteomes" id="UP000308197"/>
    </source>
</evidence>
<feature type="transmembrane region" description="Helical" evidence="1">
    <location>
        <begin position="12"/>
        <end position="39"/>
    </location>
</feature>
<name>A0A5C3PPU8_9APHY</name>
<feature type="transmembrane region" description="Helical" evidence="1">
    <location>
        <begin position="239"/>
        <end position="262"/>
    </location>
</feature>
<dbReference type="AlphaFoldDB" id="A0A5C3PPU8"/>
<feature type="transmembrane region" description="Helical" evidence="1">
    <location>
        <begin position="209"/>
        <end position="232"/>
    </location>
</feature>
<dbReference type="InParanoid" id="A0A5C3PPU8"/>
<accession>A0A5C3PPU8</accession>
<feature type="transmembrane region" description="Helical" evidence="1">
    <location>
        <begin position="119"/>
        <end position="148"/>
    </location>
</feature>
<gene>
    <name evidence="2" type="ORF">K466DRAFT_582707</name>
</gene>